<organism evidence="1 2">
    <name type="scientific">Caerostris darwini</name>
    <dbReference type="NCBI Taxonomy" id="1538125"/>
    <lineage>
        <taxon>Eukaryota</taxon>
        <taxon>Metazoa</taxon>
        <taxon>Ecdysozoa</taxon>
        <taxon>Arthropoda</taxon>
        <taxon>Chelicerata</taxon>
        <taxon>Arachnida</taxon>
        <taxon>Araneae</taxon>
        <taxon>Araneomorphae</taxon>
        <taxon>Entelegynae</taxon>
        <taxon>Araneoidea</taxon>
        <taxon>Araneidae</taxon>
        <taxon>Caerostris</taxon>
    </lineage>
</organism>
<sequence length="134" mass="15112">MLKSTLTTSMKIALLQTDPVTSRCPYEEIFKCRQNTCIVPLKLAADRTLFDTSSSPYGLSRTDRQLISKELMDLGSSSYFKLSPMKRYLNAGRARAFYFLNPDRTLFHTPSSLHVLSRADRQLILEGLSAPGKC</sequence>
<evidence type="ECO:0000313" key="1">
    <source>
        <dbReference type="EMBL" id="GIY07989.1"/>
    </source>
</evidence>
<protein>
    <submittedName>
        <fullName evidence="1">Uncharacterized protein</fullName>
    </submittedName>
</protein>
<dbReference type="Proteomes" id="UP001054837">
    <property type="component" value="Unassembled WGS sequence"/>
</dbReference>
<dbReference type="AlphaFoldDB" id="A0AAV4QIA8"/>
<dbReference type="EMBL" id="BPLQ01004428">
    <property type="protein sequence ID" value="GIY07989.1"/>
    <property type="molecule type" value="Genomic_DNA"/>
</dbReference>
<proteinExistence type="predicted"/>
<reference evidence="1 2" key="1">
    <citation type="submission" date="2021-06" db="EMBL/GenBank/DDBJ databases">
        <title>Caerostris darwini draft genome.</title>
        <authorList>
            <person name="Kono N."/>
            <person name="Arakawa K."/>
        </authorList>
    </citation>
    <scope>NUCLEOTIDE SEQUENCE [LARGE SCALE GENOMIC DNA]</scope>
</reference>
<name>A0AAV4QIA8_9ARAC</name>
<accession>A0AAV4QIA8</accession>
<evidence type="ECO:0000313" key="2">
    <source>
        <dbReference type="Proteomes" id="UP001054837"/>
    </source>
</evidence>
<keyword evidence="2" id="KW-1185">Reference proteome</keyword>
<comment type="caution">
    <text evidence="1">The sequence shown here is derived from an EMBL/GenBank/DDBJ whole genome shotgun (WGS) entry which is preliminary data.</text>
</comment>
<gene>
    <name evidence="1" type="ORF">CDAR_574681</name>
</gene>